<keyword evidence="3" id="KW-1185">Reference proteome</keyword>
<feature type="compositionally biased region" description="Basic and acidic residues" evidence="1">
    <location>
        <begin position="166"/>
        <end position="181"/>
    </location>
</feature>
<feature type="region of interest" description="Disordered" evidence="1">
    <location>
        <begin position="276"/>
        <end position="325"/>
    </location>
</feature>
<protein>
    <submittedName>
        <fullName evidence="2">Uncharacterized protein</fullName>
    </submittedName>
</protein>
<dbReference type="CTD" id="6753599"/>
<dbReference type="RefSeq" id="XP_002112812.1">
    <property type="nucleotide sequence ID" value="XM_002112776.1"/>
</dbReference>
<dbReference type="GeneID" id="6753599"/>
<name>B3RXV4_TRIAD</name>
<sequence>MAMSQNSNANDNLLRWNKFKPSEMSHSVRITNAMEDFVLDRQLSLLKKEQQAYLLRSEEDRRYLVARAHNNHYLRRKSQRKSHYDIHNDVKLPKLKSKGNYGDSKSNKNKTSANDVHLPQLSSNHNLQQSDDNDSQISESSSTRMRRWQSRRKRPIQQNDDNDANNQDHDASKHPQHKVEFMHPPTSTNMEIRRQSLAFNRVEVDPNNIILPTNRRQKHMMTSDLTGRRASLLPLLTEIEKQNLERFQQSMQAKQNRDNEGFANKLDELFPELNEDESHDRHNNNNIDHPVLNNDTSKDNPKKPSAFQSSTLKLRLHQNRKHPLENENLPKLYEEIRNCNYIRNFRTGHNNKYRHRKRQTQWLKY</sequence>
<organism evidence="2 3">
    <name type="scientific">Trichoplax adhaerens</name>
    <name type="common">Trichoplax reptans</name>
    <dbReference type="NCBI Taxonomy" id="10228"/>
    <lineage>
        <taxon>Eukaryota</taxon>
        <taxon>Metazoa</taxon>
        <taxon>Placozoa</taxon>
        <taxon>Uniplacotomia</taxon>
        <taxon>Trichoplacea</taxon>
        <taxon>Trichoplacidae</taxon>
        <taxon>Trichoplax</taxon>
    </lineage>
</organism>
<dbReference type="KEGG" id="tad:TRIADDRAFT_56343"/>
<feature type="compositionally biased region" description="Basic and acidic residues" evidence="1">
    <location>
        <begin position="82"/>
        <end position="92"/>
    </location>
</feature>
<dbReference type="EMBL" id="DS985245">
    <property type="protein sequence ID" value="EDV24922.1"/>
    <property type="molecule type" value="Genomic_DNA"/>
</dbReference>
<proteinExistence type="predicted"/>
<gene>
    <name evidence="2" type="ORF">TRIADDRAFT_56343</name>
</gene>
<dbReference type="Proteomes" id="UP000009022">
    <property type="component" value="Unassembled WGS sequence"/>
</dbReference>
<evidence type="ECO:0000313" key="3">
    <source>
        <dbReference type="Proteomes" id="UP000009022"/>
    </source>
</evidence>
<dbReference type="InParanoid" id="B3RXV4"/>
<accession>B3RXV4</accession>
<dbReference type="AlphaFoldDB" id="B3RXV4"/>
<dbReference type="HOGENOM" id="CLU_759378_0_0_1"/>
<evidence type="ECO:0000256" key="1">
    <source>
        <dbReference type="SAM" id="MobiDB-lite"/>
    </source>
</evidence>
<feature type="compositionally biased region" description="Basic residues" evidence="1">
    <location>
        <begin position="144"/>
        <end position="155"/>
    </location>
</feature>
<evidence type="ECO:0000313" key="2">
    <source>
        <dbReference type="EMBL" id="EDV24922.1"/>
    </source>
</evidence>
<feature type="compositionally biased region" description="Polar residues" evidence="1">
    <location>
        <begin position="109"/>
        <end position="143"/>
    </location>
</feature>
<feature type="region of interest" description="Disordered" evidence="1">
    <location>
        <begin position="74"/>
        <end position="184"/>
    </location>
</feature>
<reference evidence="2 3" key="1">
    <citation type="journal article" date="2008" name="Nature">
        <title>The Trichoplax genome and the nature of placozoans.</title>
        <authorList>
            <person name="Srivastava M."/>
            <person name="Begovic E."/>
            <person name="Chapman J."/>
            <person name="Putnam N.H."/>
            <person name="Hellsten U."/>
            <person name="Kawashima T."/>
            <person name="Kuo A."/>
            <person name="Mitros T."/>
            <person name="Salamov A."/>
            <person name="Carpenter M.L."/>
            <person name="Signorovitch A.Y."/>
            <person name="Moreno M.A."/>
            <person name="Kamm K."/>
            <person name="Grimwood J."/>
            <person name="Schmutz J."/>
            <person name="Shapiro H."/>
            <person name="Grigoriev I.V."/>
            <person name="Buss L.W."/>
            <person name="Schierwater B."/>
            <person name="Dellaporta S.L."/>
            <person name="Rokhsar D.S."/>
        </authorList>
    </citation>
    <scope>NUCLEOTIDE SEQUENCE [LARGE SCALE GENOMIC DNA]</scope>
    <source>
        <strain evidence="2 3">Grell-BS-1999</strain>
    </source>
</reference>